<dbReference type="AlphaFoldDB" id="A0AAJ1BDY9"/>
<name>A0AAJ1BDY9_9GAMM</name>
<dbReference type="RefSeq" id="WP_126165790.1">
    <property type="nucleotide sequence ID" value="NZ_JAKUDL010000001.1"/>
</dbReference>
<organism evidence="1 2">
    <name type="scientific">Shewanella zhuhaiensis</name>
    <dbReference type="NCBI Taxonomy" id="2919576"/>
    <lineage>
        <taxon>Bacteria</taxon>
        <taxon>Pseudomonadati</taxon>
        <taxon>Pseudomonadota</taxon>
        <taxon>Gammaproteobacteria</taxon>
        <taxon>Alteromonadales</taxon>
        <taxon>Shewanellaceae</taxon>
        <taxon>Shewanella</taxon>
    </lineage>
</organism>
<accession>A0AAJ1BDY9</accession>
<evidence type="ECO:0000313" key="1">
    <source>
        <dbReference type="EMBL" id="MCH4293005.1"/>
    </source>
</evidence>
<reference evidence="1 2" key="1">
    <citation type="submission" date="2022-02" db="EMBL/GenBank/DDBJ databases">
        <title>The genome sequence of Shewanella sp. 3B26.</title>
        <authorList>
            <person name="Du J."/>
        </authorList>
    </citation>
    <scope>NUCLEOTIDE SEQUENCE [LARGE SCALE GENOMIC DNA]</scope>
    <source>
        <strain evidence="1 2">3B26</strain>
    </source>
</reference>
<sequence>MAISINSGSIEPNLSHGAIGVKVAQMAKDQQKVEGQIALDLISAATAPAPKSAPVGNIGHNIDTTA</sequence>
<keyword evidence="2" id="KW-1185">Reference proteome</keyword>
<gene>
    <name evidence="1" type="ORF">MJ923_01640</name>
</gene>
<dbReference type="EMBL" id="JAKUDL010000001">
    <property type="protein sequence ID" value="MCH4293005.1"/>
    <property type="molecule type" value="Genomic_DNA"/>
</dbReference>
<proteinExistence type="predicted"/>
<evidence type="ECO:0000313" key="2">
    <source>
        <dbReference type="Proteomes" id="UP001297581"/>
    </source>
</evidence>
<comment type="caution">
    <text evidence="1">The sequence shown here is derived from an EMBL/GenBank/DDBJ whole genome shotgun (WGS) entry which is preliminary data.</text>
</comment>
<protein>
    <submittedName>
        <fullName evidence="1">Cytoplasmic protein</fullName>
    </submittedName>
</protein>
<dbReference type="Proteomes" id="UP001297581">
    <property type="component" value="Unassembled WGS sequence"/>
</dbReference>